<comment type="caution">
    <text evidence="2">The sequence shown here is derived from an EMBL/GenBank/DDBJ whole genome shotgun (WGS) entry which is preliminary data.</text>
</comment>
<protein>
    <submittedName>
        <fullName evidence="2">Uncharacterized protein</fullName>
    </submittedName>
</protein>
<evidence type="ECO:0000313" key="3">
    <source>
        <dbReference type="Proteomes" id="UP000283090"/>
    </source>
</evidence>
<feature type="region of interest" description="Disordered" evidence="1">
    <location>
        <begin position="1"/>
        <end position="49"/>
    </location>
</feature>
<keyword evidence="3" id="KW-1185">Reference proteome</keyword>
<feature type="compositionally biased region" description="Acidic residues" evidence="1">
    <location>
        <begin position="37"/>
        <end position="49"/>
    </location>
</feature>
<dbReference type="EMBL" id="SAEB01000003">
    <property type="protein sequence ID" value="RVD88911.1"/>
    <property type="molecule type" value="Genomic_DNA"/>
</dbReference>
<reference evidence="2 3" key="1">
    <citation type="submission" date="2019-01" db="EMBL/GenBank/DDBJ databases">
        <title>Intercellular communication is required for trap formation in the nematode-trapping fungus Duddingtonia flagrans.</title>
        <authorList>
            <person name="Youssar L."/>
            <person name="Wernet V."/>
            <person name="Hensel N."/>
            <person name="Hildebrandt H.-G."/>
            <person name="Fischer R."/>
        </authorList>
    </citation>
    <scope>NUCLEOTIDE SEQUENCE [LARGE SCALE GENOMIC DNA]</scope>
    <source>
        <strain evidence="2 3">CBS H-5679</strain>
    </source>
</reference>
<evidence type="ECO:0000256" key="1">
    <source>
        <dbReference type="SAM" id="MobiDB-lite"/>
    </source>
</evidence>
<dbReference type="VEuPathDB" id="FungiDB:DFL_003074"/>
<dbReference type="GeneID" id="93585385"/>
<sequence>MIRFIHKSKEIPPLPPTSTAATSTPNWDDHSFGEYCCQDDGEESPEDDDEEYFRQLHKTIDQLSPLPSIEPLRPRQVRVLRRAIGSSNLKFQPTYQFAAAEKMYLDEECLQWSIKTNRRQR</sequence>
<accession>A0A437ACS1</accession>
<dbReference type="RefSeq" id="XP_067494455.1">
    <property type="nucleotide sequence ID" value="XM_067631961.1"/>
</dbReference>
<organism evidence="2 3">
    <name type="scientific">Arthrobotrys flagrans</name>
    <name type="common">Nematode-trapping fungus</name>
    <name type="synonym">Trichothecium flagrans</name>
    <dbReference type="NCBI Taxonomy" id="97331"/>
    <lineage>
        <taxon>Eukaryota</taxon>
        <taxon>Fungi</taxon>
        <taxon>Dikarya</taxon>
        <taxon>Ascomycota</taxon>
        <taxon>Pezizomycotina</taxon>
        <taxon>Orbiliomycetes</taxon>
        <taxon>Orbiliales</taxon>
        <taxon>Orbiliaceae</taxon>
        <taxon>Arthrobotrys</taxon>
    </lineage>
</organism>
<dbReference type="AlphaFoldDB" id="A0A437ACS1"/>
<evidence type="ECO:0000313" key="2">
    <source>
        <dbReference type="EMBL" id="RVD88911.1"/>
    </source>
</evidence>
<proteinExistence type="predicted"/>
<gene>
    <name evidence="2" type="ORF">DFL_003074</name>
</gene>
<dbReference type="Proteomes" id="UP000283090">
    <property type="component" value="Unassembled WGS sequence"/>
</dbReference>
<dbReference type="OrthoDB" id="10295751at2759"/>
<name>A0A437ACS1_ARTFL</name>